<dbReference type="InterPro" id="IPR046335">
    <property type="entry name" value="LacI/GalR-like_sensor"/>
</dbReference>
<evidence type="ECO:0000313" key="6">
    <source>
        <dbReference type="Proteomes" id="UP000000379"/>
    </source>
</evidence>
<evidence type="ECO:0000256" key="2">
    <source>
        <dbReference type="ARBA" id="ARBA00023125"/>
    </source>
</evidence>
<dbReference type="Gene3D" id="3.40.50.2300">
    <property type="match status" value="2"/>
</dbReference>
<dbReference type="InterPro" id="IPR028082">
    <property type="entry name" value="Peripla_BP_I"/>
</dbReference>
<dbReference type="SMART" id="SM00354">
    <property type="entry name" value="HTH_LACI"/>
    <property type="match status" value="1"/>
</dbReference>
<dbReference type="PROSITE" id="PS00356">
    <property type="entry name" value="HTH_LACI_1"/>
    <property type="match status" value="1"/>
</dbReference>
<evidence type="ECO:0000256" key="3">
    <source>
        <dbReference type="ARBA" id="ARBA00023163"/>
    </source>
</evidence>
<dbReference type="HOGENOM" id="CLU_037628_6_2_0"/>
<dbReference type="Gene3D" id="1.10.260.40">
    <property type="entry name" value="lambda repressor-like DNA-binding domains"/>
    <property type="match status" value="1"/>
</dbReference>
<sequence>MKRASHQTAARVTIEDVARAAGVSTGTVSRVLNRRAGVKAATRHAVLEAVSRLEYRPDAAARELSLRHPKRIGFHVAPSSTRFSPFYTLFAQHLSAALQESGLRLETVPSRPDGLPARSADAFVLVGLHDDDARIGYLHAQGIPVVLAGHAEGERWTRADDVDGGRQAALHLLRLGHTELLHVTGDLGGQAAFDRFRAFRGALQEAGVALPDARVLDGGFTTLGAYRAVRRALEGGVTFTGVFAASDEMACGVIAALEDAGLRVPGDVSVVGFDDLPEFGDGLTTVRQDVAKVAATAAALLKESLRGEPPRSEVIPVQLVVRGTTARRR</sequence>
<dbReference type="InterPro" id="IPR010982">
    <property type="entry name" value="Lambda_DNA-bd_dom_sf"/>
</dbReference>
<evidence type="ECO:0000256" key="1">
    <source>
        <dbReference type="ARBA" id="ARBA00023015"/>
    </source>
</evidence>
<proteinExistence type="predicted"/>
<dbReference type="AlphaFoldDB" id="D7CVR7"/>
<dbReference type="Proteomes" id="UP000000379">
    <property type="component" value="Chromosome"/>
</dbReference>
<keyword evidence="3" id="KW-0804">Transcription</keyword>
<dbReference type="CDD" id="cd06267">
    <property type="entry name" value="PBP1_LacI_sugar_binding-like"/>
    <property type="match status" value="1"/>
</dbReference>
<dbReference type="SUPFAM" id="SSF53822">
    <property type="entry name" value="Periplasmic binding protein-like I"/>
    <property type="match status" value="1"/>
</dbReference>
<dbReference type="KEGG" id="tra:Trad_2880"/>
<keyword evidence="6" id="KW-1185">Reference proteome</keyword>
<dbReference type="PROSITE" id="PS50932">
    <property type="entry name" value="HTH_LACI_2"/>
    <property type="match status" value="1"/>
</dbReference>
<dbReference type="EMBL" id="CP002049">
    <property type="protein sequence ID" value="ADI15978.1"/>
    <property type="molecule type" value="Genomic_DNA"/>
</dbReference>
<keyword evidence="2" id="KW-0238">DNA-binding</keyword>
<dbReference type="SUPFAM" id="SSF47413">
    <property type="entry name" value="lambda repressor-like DNA-binding domains"/>
    <property type="match status" value="1"/>
</dbReference>
<keyword evidence="1" id="KW-0805">Transcription regulation</keyword>
<evidence type="ECO:0000259" key="4">
    <source>
        <dbReference type="PROSITE" id="PS50932"/>
    </source>
</evidence>
<feature type="domain" description="HTH lacI-type" evidence="4">
    <location>
        <begin position="12"/>
        <end position="66"/>
    </location>
</feature>
<organism evidence="5 6">
    <name type="scientific">Truepera radiovictrix (strain DSM 17093 / CIP 108686 / LMG 22925 / RQ-24)</name>
    <dbReference type="NCBI Taxonomy" id="649638"/>
    <lineage>
        <taxon>Bacteria</taxon>
        <taxon>Thermotogati</taxon>
        <taxon>Deinococcota</taxon>
        <taxon>Deinococci</taxon>
        <taxon>Trueperales</taxon>
        <taxon>Trueperaceae</taxon>
        <taxon>Truepera</taxon>
    </lineage>
</organism>
<dbReference type="PROSITE" id="PS50096">
    <property type="entry name" value="IQ"/>
    <property type="match status" value="1"/>
</dbReference>
<dbReference type="PANTHER" id="PTHR30146">
    <property type="entry name" value="LACI-RELATED TRANSCRIPTIONAL REPRESSOR"/>
    <property type="match status" value="1"/>
</dbReference>
<gene>
    <name evidence="5" type="ordered locus">Trad_2880</name>
</gene>
<dbReference type="PRINTS" id="PR00036">
    <property type="entry name" value="HTHLACI"/>
</dbReference>
<dbReference type="Pfam" id="PF13377">
    <property type="entry name" value="Peripla_BP_3"/>
    <property type="match status" value="1"/>
</dbReference>
<evidence type="ECO:0000313" key="5">
    <source>
        <dbReference type="EMBL" id="ADI15978.1"/>
    </source>
</evidence>
<dbReference type="STRING" id="649638.Trad_2880"/>
<dbReference type="eggNOG" id="COG1609">
    <property type="taxonomic scope" value="Bacteria"/>
</dbReference>
<dbReference type="PANTHER" id="PTHR30146:SF109">
    <property type="entry name" value="HTH-TYPE TRANSCRIPTIONAL REGULATOR GALS"/>
    <property type="match status" value="1"/>
</dbReference>
<dbReference type="Pfam" id="PF00356">
    <property type="entry name" value="LacI"/>
    <property type="match status" value="1"/>
</dbReference>
<protein>
    <submittedName>
        <fullName evidence="5">Transcriptional regulator, LacI family</fullName>
    </submittedName>
</protein>
<accession>D7CVR7</accession>
<dbReference type="InterPro" id="IPR000843">
    <property type="entry name" value="HTH_LacI"/>
</dbReference>
<reference evidence="6" key="1">
    <citation type="submission" date="2010-05" db="EMBL/GenBank/DDBJ databases">
        <title>The complete genome of Truepera radiovictris DSM 17093.</title>
        <authorList>
            <consortium name="US DOE Joint Genome Institute (JGI-PGF)"/>
            <person name="Lucas S."/>
            <person name="Copeland A."/>
            <person name="Lapidus A."/>
            <person name="Glavina del Rio T."/>
            <person name="Dalin E."/>
            <person name="Tice H."/>
            <person name="Bruce D."/>
            <person name="Goodwin L."/>
            <person name="Pitluck S."/>
            <person name="Kyrpides N."/>
            <person name="Mavromatis K."/>
            <person name="Ovchinnikova G."/>
            <person name="Munk A.C."/>
            <person name="Detter J.C."/>
            <person name="Han C."/>
            <person name="Tapia R."/>
            <person name="Land M."/>
            <person name="Hauser L."/>
            <person name="Markowitz V."/>
            <person name="Cheng J.-F."/>
            <person name="Hugenholtz P."/>
            <person name="Woyke T."/>
            <person name="Wu D."/>
            <person name="Tindall B."/>
            <person name="Pomrenke H.G."/>
            <person name="Brambilla E."/>
            <person name="Klenk H.-P."/>
            <person name="Eisen J.A."/>
        </authorList>
    </citation>
    <scope>NUCLEOTIDE SEQUENCE [LARGE SCALE GENOMIC DNA]</scope>
    <source>
        <strain evidence="6">DSM 17093 / CIP 108686 / LMG 22925 / RQ-24</strain>
    </source>
</reference>
<dbReference type="GO" id="GO:0000976">
    <property type="term" value="F:transcription cis-regulatory region binding"/>
    <property type="evidence" value="ECO:0007669"/>
    <property type="project" value="TreeGrafter"/>
</dbReference>
<dbReference type="CDD" id="cd01392">
    <property type="entry name" value="HTH_LacI"/>
    <property type="match status" value="1"/>
</dbReference>
<reference evidence="5 6" key="2">
    <citation type="journal article" date="2011" name="Stand. Genomic Sci.">
        <title>Complete genome sequence of Truepera radiovictrix type strain (RQ-24).</title>
        <authorList>
            <person name="Ivanova N."/>
            <person name="Rohde C."/>
            <person name="Munk C."/>
            <person name="Nolan M."/>
            <person name="Lucas S."/>
            <person name="Del Rio T.G."/>
            <person name="Tice H."/>
            <person name="Deshpande S."/>
            <person name="Cheng J.F."/>
            <person name="Tapia R."/>
            <person name="Han C."/>
            <person name="Goodwin L."/>
            <person name="Pitluck S."/>
            <person name="Liolios K."/>
            <person name="Mavromatis K."/>
            <person name="Mikhailova N."/>
            <person name="Pati A."/>
            <person name="Chen A."/>
            <person name="Palaniappan K."/>
            <person name="Land M."/>
            <person name="Hauser L."/>
            <person name="Chang Y.J."/>
            <person name="Jeffries C.D."/>
            <person name="Brambilla E."/>
            <person name="Rohde M."/>
            <person name="Goker M."/>
            <person name="Tindall B.J."/>
            <person name="Woyke T."/>
            <person name="Bristow J."/>
            <person name="Eisen J.A."/>
            <person name="Markowitz V."/>
            <person name="Hugenholtz P."/>
            <person name="Kyrpides N.C."/>
            <person name="Klenk H.P."/>
            <person name="Lapidus A."/>
        </authorList>
    </citation>
    <scope>NUCLEOTIDE SEQUENCE [LARGE SCALE GENOMIC DNA]</scope>
    <source>
        <strain evidence="6">DSM 17093 / CIP 108686 / LMG 22925 / RQ-24</strain>
    </source>
</reference>
<name>D7CVR7_TRURR</name>
<dbReference type="RefSeq" id="WP_013179337.1">
    <property type="nucleotide sequence ID" value="NC_014221.1"/>
</dbReference>
<dbReference type="GO" id="GO:0003700">
    <property type="term" value="F:DNA-binding transcription factor activity"/>
    <property type="evidence" value="ECO:0007669"/>
    <property type="project" value="TreeGrafter"/>
</dbReference>